<reference evidence="2" key="1">
    <citation type="submission" date="2014-11" db="EMBL/GenBank/DDBJ databases">
        <authorList>
            <person name="Amaro Gonzalez C."/>
        </authorList>
    </citation>
    <scope>NUCLEOTIDE SEQUENCE</scope>
</reference>
<name>A0A0E9X3W9_ANGAN</name>
<evidence type="ECO:0000313" key="2">
    <source>
        <dbReference type="EMBL" id="JAH96585.1"/>
    </source>
</evidence>
<keyword evidence="1" id="KW-0732">Signal</keyword>
<evidence type="ECO:0008006" key="3">
    <source>
        <dbReference type="Google" id="ProtNLM"/>
    </source>
</evidence>
<evidence type="ECO:0000256" key="1">
    <source>
        <dbReference type="SAM" id="SignalP"/>
    </source>
</evidence>
<dbReference type="AlphaFoldDB" id="A0A0E9X3W9"/>
<dbReference type="EMBL" id="GBXM01011992">
    <property type="protein sequence ID" value="JAH96585.1"/>
    <property type="molecule type" value="Transcribed_RNA"/>
</dbReference>
<protein>
    <recommendedName>
        <fullName evidence="3">Secreted protein</fullName>
    </recommendedName>
</protein>
<reference evidence="2" key="2">
    <citation type="journal article" date="2015" name="Fish Shellfish Immunol.">
        <title>Early steps in the European eel (Anguilla anguilla)-Vibrio vulnificus interaction in the gills: Role of the RtxA13 toxin.</title>
        <authorList>
            <person name="Callol A."/>
            <person name="Pajuelo D."/>
            <person name="Ebbesson L."/>
            <person name="Teles M."/>
            <person name="MacKenzie S."/>
            <person name="Amaro C."/>
        </authorList>
    </citation>
    <scope>NUCLEOTIDE SEQUENCE</scope>
</reference>
<feature type="chain" id="PRO_5002434998" description="Secreted protein" evidence="1">
    <location>
        <begin position="22"/>
        <end position="65"/>
    </location>
</feature>
<accession>A0A0E9X3W9</accession>
<feature type="signal peptide" evidence="1">
    <location>
        <begin position="1"/>
        <end position="21"/>
    </location>
</feature>
<sequence length="65" mass="7866">MRRMWEECFWWFVVCSLFSHSRHLTLTLDYFLQKEGPCPGTITSKLSWSSLPCRTYIFFLFAKHV</sequence>
<organism evidence="2">
    <name type="scientific">Anguilla anguilla</name>
    <name type="common">European freshwater eel</name>
    <name type="synonym">Muraena anguilla</name>
    <dbReference type="NCBI Taxonomy" id="7936"/>
    <lineage>
        <taxon>Eukaryota</taxon>
        <taxon>Metazoa</taxon>
        <taxon>Chordata</taxon>
        <taxon>Craniata</taxon>
        <taxon>Vertebrata</taxon>
        <taxon>Euteleostomi</taxon>
        <taxon>Actinopterygii</taxon>
        <taxon>Neopterygii</taxon>
        <taxon>Teleostei</taxon>
        <taxon>Anguilliformes</taxon>
        <taxon>Anguillidae</taxon>
        <taxon>Anguilla</taxon>
    </lineage>
</organism>
<proteinExistence type="predicted"/>